<keyword evidence="1" id="KW-0489">Methyltransferase</keyword>
<feature type="region of interest" description="Disordered" evidence="4">
    <location>
        <begin position="1"/>
        <end position="347"/>
    </location>
</feature>
<dbReference type="AlphaFoldDB" id="A0A2H3E5K9"/>
<dbReference type="Gene3D" id="3.40.50.150">
    <property type="entry name" value="Vaccinia Virus protein VP39"/>
    <property type="match status" value="1"/>
</dbReference>
<feature type="region of interest" description="Disordered" evidence="4">
    <location>
        <begin position="576"/>
        <end position="607"/>
    </location>
</feature>
<feature type="compositionally biased region" description="Polar residues" evidence="4">
    <location>
        <begin position="592"/>
        <end position="606"/>
    </location>
</feature>
<evidence type="ECO:0000256" key="1">
    <source>
        <dbReference type="ARBA" id="ARBA00022603"/>
    </source>
</evidence>
<dbReference type="Pfam" id="PF13649">
    <property type="entry name" value="Methyltransf_25"/>
    <property type="match status" value="1"/>
</dbReference>
<evidence type="ECO:0000256" key="2">
    <source>
        <dbReference type="ARBA" id="ARBA00022679"/>
    </source>
</evidence>
<dbReference type="OrthoDB" id="2013972at2759"/>
<name>A0A2H3E5K9_ARMGA</name>
<evidence type="ECO:0000256" key="3">
    <source>
        <dbReference type="ARBA" id="ARBA00022691"/>
    </source>
</evidence>
<sequence length="895" mass="97509">MSSRAASGRRRLQTGNTSPSKSKSKPKPLKATNAASTGGHFEKSFLAALRPLRPTGSTQAPLSPPPSPSTPSATYAPGVAPQQVRTESEDRVPPPPLVFSDQPRSPLGLVSPALSSGSNNTVLSPLRKGENVYLPTPPPPPLESRSGSSDSGSVTSVASSHSSMNVNPPTSYFSHSSGSTDSQSTPSPSAFVFPSSRSRAHPSSPPPKFKLKSKKDKGKQVETQVYPVASSSSHRQSPEPSASNVGSSGSSSNSISLHSHNSTEVGSSFVFPSSRSRAHPNSPPPKLKLPLKKKSKSSAGSDRQSDPHRRFMGIPLNRKKKPSQDQSADIGSDLSDPSSPRSSSVDTASFIGSTSFSIEPQWTPPSSPSKRDSYPLDPYDSILLEQDRLGTELLKRLNSVDGPSFHHYGNNPPATVLDLGCGEGHWMLDAAVAWKGYGTKVTGFDMVDITKSLRTAAARNGVSENISFVKGNFLKNELPFPNDSFDLVRMSNLTYAISFEKWEFVLREACRVLTVGGRLELIDDHVFFPYGKSALPMTPLTESSDVETLARYSQLHPDNDRVDPITEEEYDYDVEEEASDTATLNGRRHDPTISTDGPSQSVSSSLVPAEFPADPWTDQASAARELESLFEHLQNTKYGIHLCPSQFIVEMLRAIFGHSREVRTMHLTLASPDPVPEKGRPPDDIHQLTHAPGLMLWPSTLIPLPRTEIEVHALKHPRVLLSLKAALTSYAVEIAEEDEVDEEVVKESLWDYEGFLHERFNPPQYIHTGPQGASYTRQDSDGRSMRGSIFSIGSVSSEGQSAMQEYQHELREHLAWSFEDTRVSPPPRLHIPHPHDDGHTRTAAPSILTLPSFATVNPTDAAAPPNYSRYEPTHVRTFHVFEAIKMDETLLGAAI</sequence>
<evidence type="ECO:0000313" key="6">
    <source>
        <dbReference type="EMBL" id="PBL02720.1"/>
    </source>
</evidence>
<dbReference type="PANTHER" id="PTHR43464:SF19">
    <property type="entry name" value="UBIQUINONE BIOSYNTHESIS O-METHYLTRANSFERASE, MITOCHONDRIAL"/>
    <property type="match status" value="1"/>
</dbReference>
<dbReference type="InterPro" id="IPR029063">
    <property type="entry name" value="SAM-dependent_MTases_sf"/>
</dbReference>
<gene>
    <name evidence="6" type="ORF">ARMGADRAFT_1072162</name>
</gene>
<dbReference type="EMBL" id="KZ293645">
    <property type="protein sequence ID" value="PBL02720.1"/>
    <property type="molecule type" value="Genomic_DNA"/>
</dbReference>
<protein>
    <recommendedName>
        <fullName evidence="5">Methyltransferase domain-containing protein</fullName>
    </recommendedName>
</protein>
<feature type="compositionally biased region" description="Low complexity" evidence="4">
    <location>
        <begin position="144"/>
        <end position="163"/>
    </location>
</feature>
<dbReference type="GO" id="GO:0008168">
    <property type="term" value="F:methyltransferase activity"/>
    <property type="evidence" value="ECO:0007669"/>
    <property type="project" value="UniProtKB-KW"/>
</dbReference>
<dbReference type="CDD" id="cd02440">
    <property type="entry name" value="AdoMet_MTases"/>
    <property type="match status" value="1"/>
</dbReference>
<keyword evidence="7" id="KW-1185">Reference proteome</keyword>
<feature type="domain" description="Methyltransferase" evidence="5">
    <location>
        <begin position="416"/>
        <end position="517"/>
    </location>
</feature>
<dbReference type="PANTHER" id="PTHR43464">
    <property type="entry name" value="METHYLTRANSFERASE"/>
    <property type="match status" value="1"/>
</dbReference>
<proteinExistence type="predicted"/>
<organism evidence="6 7">
    <name type="scientific">Armillaria gallica</name>
    <name type="common">Bulbous honey fungus</name>
    <name type="synonym">Armillaria bulbosa</name>
    <dbReference type="NCBI Taxonomy" id="47427"/>
    <lineage>
        <taxon>Eukaryota</taxon>
        <taxon>Fungi</taxon>
        <taxon>Dikarya</taxon>
        <taxon>Basidiomycota</taxon>
        <taxon>Agaricomycotina</taxon>
        <taxon>Agaricomycetes</taxon>
        <taxon>Agaricomycetidae</taxon>
        <taxon>Agaricales</taxon>
        <taxon>Marasmiineae</taxon>
        <taxon>Physalacriaceae</taxon>
        <taxon>Armillaria</taxon>
    </lineage>
</organism>
<dbReference type="SUPFAM" id="SSF53335">
    <property type="entry name" value="S-adenosyl-L-methionine-dependent methyltransferases"/>
    <property type="match status" value="1"/>
</dbReference>
<feature type="compositionally biased region" description="Polar residues" evidence="4">
    <location>
        <begin position="113"/>
        <end position="123"/>
    </location>
</feature>
<keyword evidence="3" id="KW-0949">S-adenosyl-L-methionine</keyword>
<keyword evidence="2" id="KW-0808">Transferase</keyword>
<reference evidence="7" key="1">
    <citation type="journal article" date="2017" name="Nat. Ecol. Evol.">
        <title>Genome expansion and lineage-specific genetic innovations in the forest pathogenic fungi Armillaria.</title>
        <authorList>
            <person name="Sipos G."/>
            <person name="Prasanna A.N."/>
            <person name="Walter M.C."/>
            <person name="O'Connor E."/>
            <person name="Balint B."/>
            <person name="Krizsan K."/>
            <person name="Kiss B."/>
            <person name="Hess J."/>
            <person name="Varga T."/>
            <person name="Slot J."/>
            <person name="Riley R."/>
            <person name="Boka B."/>
            <person name="Rigling D."/>
            <person name="Barry K."/>
            <person name="Lee J."/>
            <person name="Mihaltcheva S."/>
            <person name="LaButti K."/>
            <person name="Lipzen A."/>
            <person name="Waldron R."/>
            <person name="Moloney N.M."/>
            <person name="Sperisen C."/>
            <person name="Kredics L."/>
            <person name="Vagvoelgyi C."/>
            <person name="Patrignani A."/>
            <person name="Fitzpatrick D."/>
            <person name="Nagy I."/>
            <person name="Doyle S."/>
            <person name="Anderson J.B."/>
            <person name="Grigoriev I.V."/>
            <person name="Gueldener U."/>
            <person name="Muensterkoetter M."/>
            <person name="Nagy L.G."/>
        </authorList>
    </citation>
    <scope>NUCLEOTIDE SEQUENCE [LARGE SCALE GENOMIC DNA]</scope>
    <source>
        <strain evidence="7">Ar21-2</strain>
    </source>
</reference>
<dbReference type="STRING" id="47427.A0A2H3E5K9"/>
<evidence type="ECO:0000313" key="7">
    <source>
        <dbReference type="Proteomes" id="UP000217790"/>
    </source>
</evidence>
<dbReference type="InterPro" id="IPR041698">
    <property type="entry name" value="Methyltransf_25"/>
</dbReference>
<evidence type="ECO:0000256" key="4">
    <source>
        <dbReference type="SAM" id="MobiDB-lite"/>
    </source>
</evidence>
<feature type="region of interest" description="Disordered" evidence="4">
    <location>
        <begin position="761"/>
        <end position="781"/>
    </location>
</feature>
<dbReference type="InParanoid" id="A0A2H3E5K9"/>
<accession>A0A2H3E5K9</accession>
<evidence type="ECO:0000259" key="5">
    <source>
        <dbReference type="Pfam" id="PF13649"/>
    </source>
</evidence>
<dbReference type="Proteomes" id="UP000217790">
    <property type="component" value="Unassembled WGS sequence"/>
</dbReference>
<dbReference type="OMA" id="DAMWEYQ"/>
<feature type="compositionally biased region" description="Low complexity" evidence="4">
    <location>
        <begin position="332"/>
        <end position="344"/>
    </location>
</feature>
<feature type="compositionally biased region" description="Low complexity" evidence="4">
    <location>
        <begin position="174"/>
        <end position="197"/>
    </location>
</feature>
<dbReference type="GO" id="GO:0032259">
    <property type="term" value="P:methylation"/>
    <property type="evidence" value="ECO:0007669"/>
    <property type="project" value="UniProtKB-KW"/>
</dbReference>
<feature type="compositionally biased region" description="Low complexity" evidence="4">
    <location>
        <begin position="229"/>
        <end position="262"/>
    </location>
</feature>
<feature type="compositionally biased region" description="Polar residues" evidence="4">
    <location>
        <begin position="164"/>
        <end position="173"/>
    </location>
</feature>
<feature type="compositionally biased region" description="Polar residues" evidence="4">
    <location>
        <begin position="263"/>
        <end position="275"/>
    </location>
</feature>